<protein>
    <submittedName>
        <fullName evidence="2">Uncharacterized protein</fullName>
    </submittedName>
</protein>
<evidence type="ECO:0000313" key="2">
    <source>
        <dbReference type="EMBL" id="OIQ66703.1"/>
    </source>
</evidence>
<feature type="compositionally biased region" description="Low complexity" evidence="1">
    <location>
        <begin position="136"/>
        <end position="147"/>
    </location>
</feature>
<sequence length="167" mass="18312">MPARAAAQGLQRARGFVQRAQHQQRLACGRGCTRLPAFGQNARSQPQPQQRGSGEQRMQQRDGARKVGQAQQQQHRGQCQRSDADCGSQPLEFRHAGVTPGRAIRAETGQRRHPDHHCERSADPENVRQIGRRIVAQQAEAEGESQQPRQCHGEGVEQHHGAGTGGG</sequence>
<comment type="caution">
    <text evidence="2">The sequence shown here is derived from an EMBL/GenBank/DDBJ whole genome shotgun (WGS) entry which is preliminary data.</text>
</comment>
<dbReference type="AlphaFoldDB" id="A0A1J5PFV6"/>
<accession>A0A1J5PFV6</accession>
<evidence type="ECO:0000256" key="1">
    <source>
        <dbReference type="SAM" id="MobiDB-lite"/>
    </source>
</evidence>
<feature type="compositionally biased region" description="Basic and acidic residues" evidence="1">
    <location>
        <begin position="104"/>
        <end position="126"/>
    </location>
</feature>
<proteinExistence type="predicted"/>
<name>A0A1J5PFV6_9ZZZZ</name>
<reference evidence="2" key="1">
    <citation type="submission" date="2016-10" db="EMBL/GenBank/DDBJ databases">
        <title>Sequence of Gallionella enrichment culture.</title>
        <authorList>
            <person name="Poehlein A."/>
            <person name="Muehling M."/>
            <person name="Daniel R."/>
        </authorList>
    </citation>
    <scope>NUCLEOTIDE SEQUENCE</scope>
</reference>
<feature type="compositionally biased region" description="Basic and acidic residues" evidence="1">
    <location>
        <begin position="151"/>
        <end position="160"/>
    </location>
</feature>
<organism evidence="2">
    <name type="scientific">mine drainage metagenome</name>
    <dbReference type="NCBI Taxonomy" id="410659"/>
    <lineage>
        <taxon>unclassified sequences</taxon>
        <taxon>metagenomes</taxon>
        <taxon>ecological metagenomes</taxon>
    </lineage>
</organism>
<dbReference type="EMBL" id="MLJW01006417">
    <property type="protein sequence ID" value="OIQ66703.1"/>
    <property type="molecule type" value="Genomic_DNA"/>
</dbReference>
<feature type="compositionally biased region" description="Low complexity" evidence="1">
    <location>
        <begin position="69"/>
        <end position="80"/>
    </location>
</feature>
<feature type="compositionally biased region" description="Polar residues" evidence="1">
    <location>
        <begin position="41"/>
        <end position="57"/>
    </location>
</feature>
<feature type="compositionally biased region" description="Low complexity" evidence="1">
    <location>
        <begin position="1"/>
        <end position="15"/>
    </location>
</feature>
<gene>
    <name evidence="2" type="ORF">GALL_517270</name>
</gene>
<feature type="region of interest" description="Disordered" evidence="1">
    <location>
        <begin position="1"/>
        <end position="167"/>
    </location>
</feature>